<feature type="compositionally biased region" description="Low complexity" evidence="1">
    <location>
        <begin position="12"/>
        <end position="22"/>
    </location>
</feature>
<sequence length="377" mass="42329">MAPPLSKEVITDSDSSGDDSPSYPEREPQKTKSSSRKPTEKVKSKNHPATESKQELDPEPSSSSSDSEVENESDSLSEGRSSTPSMGSAAPIQIPAQEFKPPEGFKLIPTTTPRSSDISKVFSDLRRKRIWHITAPASVPMNSIQELALDTVATGGSILTHKGVNYQLREDQVEAKKNKSLLLPDERGNVYFRSRVDVAQTFHLERIISLENGTTYSEQSVPISELTKPKQQQPRNLKMRYKPIGLTDDLPETFGSGSDESDGASFRMPQPLSQDREGKRRRKSSMEIGSSNEQVERRKKHKRIHSNSVDDSTDIHSRNGEVKPSPKSKETKDTKITRGKSDKRHGDKRSKKHRDETSQERRARREERKRKTQALAS</sequence>
<dbReference type="InterPro" id="IPR053263">
    <property type="entry name" value="Euk_RPA34_RNAP_subunit"/>
</dbReference>
<name>A0A8H7Z9T9_AJECA</name>
<protein>
    <submittedName>
        <fullName evidence="2">Uncharacterized protein</fullName>
    </submittedName>
</protein>
<dbReference type="Gene3D" id="6.20.250.70">
    <property type="match status" value="1"/>
</dbReference>
<feature type="region of interest" description="Disordered" evidence="1">
    <location>
        <begin position="218"/>
        <end position="237"/>
    </location>
</feature>
<comment type="caution">
    <text evidence="2">The sequence shown here is derived from an EMBL/GenBank/DDBJ whole genome shotgun (WGS) entry which is preliminary data.</text>
</comment>
<dbReference type="AlphaFoldDB" id="A0A8H7Z9T9"/>
<dbReference type="EMBL" id="JAEVHI010000001">
    <property type="protein sequence ID" value="KAG5303674.1"/>
    <property type="molecule type" value="Genomic_DNA"/>
</dbReference>
<dbReference type="OrthoDB" id="76224at2759"/>
<feature type="compositionally biased region" description="Basic and acidic residues" evidence="1">
    <location>
        <begin position="327"/>
        <end position="340"/>
    </location>
</feature>
<reference evidence="2 3" key="1">
    <citation type="submission" date="2021-01" db="EMBL/GenBank/DDBJ databases">
        <title>Chromosome-level genome assembly of a human fungal pathogen reveals clustering of transcriptionally co-regulated genes.</title>
        <authorList>
            <person name="Voorhies M."/>
            <person name="Cohen S."/>
            <person name="Shea T.P."/>
            <person name="Petrus S."/>
            <person name="Munoz J.F."/>
            <person name="Poplawski S."/>
            <person name="Goldman W.E."/>
            <person name="Michael T."/>
            <person name="Cuomo C.A."/>
            <person name="Sil A."/>
            <person name="Beyhan S."/>
        </authorList>
    </citation>
    <scope>NUCLEOTIDE SEQUENCE [LARGE SCALE GENOMIC DNA]</scope>
    <source>
        <strain evidence="2 3">G184AR</strain>
    </source>
</reference>
<dbReference type="VEuPathDB" id="FungiDB:I7I52_01740"/>
<proteinExistence type="predicted"/>
<organism evidence="2 3">
    <name type="scientific">Ajellomyces capsulatus</name>
    <name type="common">Darling's disease fungus</name>
    <name type="synonym">Histoplasma capsulatum</name>
    <dbReference type="NCBI Taxonomy" id="5037"/>
    <lineage>
        <taxon>Eukaryota</taxon>
        <taxon>Fungi</taxon>
        <taxon>Dikarya</taxon>
        <taxon>Ascomycota</taxon>
        <taxon>Pezizomycotina</taxon>
        <taxon>Eurotiomycetes</taxon>
        <taxon>Eurotiomycetidae</taxon>
        <taxon>Onygenales</taxon>
        <taxon>Ajellomycetaceae</taxon>
        <taxon>Histoplasma</taxon>
    </lineage>
</organism>
<dbReference type="GO" id="GO:0006360">
    <property type="term" value="P:transcription by RNA polymerase I"/>
    <property type="evidence" value="ECO:0007669"/>
    <property type="project" value="InterPro"/>
</dbReference>
<feature type="region of interest" description="Disordered" evidence="1">
    <location>
        <begin position="1"/>
        <end position="117"/>
    </location>
</feature>
<dbReference type="InterPro" id="IPR013240">
    <property type="entry name" value="DNA-dir_RNA_pol1_su_RPA34"/>
</dbReference>
<dbReference type="PANTHER" id="PTHR28155:SF1">
    <property type="entry name" value="DNA-DIRECTED RNA POLYMERASE I SUBUNIT RPA34.5-DOMAIN-CONTAINING PROTEIN"/>
    <property type="match status" value="1"/>
</dbReference>
<feature type="compositionally biased region" description="Basic and acidic residues" evidence="1">
    <location>
        <begin position="353"/>
        <end position="366"/>
    </location>
</feature>
<feature type="compositionally biased region" description="Basic residues" evidence="1">
    <location>
        <begin position="367"/>
        <end position="377"/>
    </location>
</feature>
<feature type="compositionally biased region" description="Basic and acidic residues" evidence="1">
    <location>
        <begin position="37"/>
        <end position="56"/>
    </location>
</feature>
<feature type="compositionally biased region" description="Basic residues" evidence="1">
    <location>
        <begin position="341"/>
        <end position="352"/>
    </location>
</feature>
<evidence type="ECO:0000256" key="1">
    <source>
        <dbReference type="SAM" id="MobiDB-lite"/>
    </source>
</evidence>
<accession>A0A8H7Z9T9</accession>
<evidence type="ECO:0000313" key="3">
    <source>
        <dbReference type="Proteomes" id="UP000670092"/>
    </source>
</evidence>
<dbReference type="Pfam" id="PF08208">
    <property type="entry name" value="RNA_polI_A34"/>
    <property type="match status" value="1"/>
</dbReference>
<evidence type="ECO:0000313" key="2">
    <source>
        <dbReference type="EMBL" id="KAG5303674.1"/>
    </source>
</evidence>
<dbReference type="Proteomes" id="UP000670092">
    <property type="component" value="Unassembled WGS sequence"/>
</dbReference>
<dbReference type="PANTHER" id="PTHR28155">
    <property type="entry name" value="ACR243WP"/>
    <property type="match status" value="1"/>
</dbReference>
<feature type="region of interest" description="Disordered" evidence="1">
    <location>
        <begin position="246"/>
        <end position="377"/>
    </location>
</feature>
<gene>
    <name evidence="2" type="ORF">I7I52_01740</name>
</gene>